<comment type="caution">
    <text evidence="7">The sequence shown here is derived from an EMBL/GenBank/DDBJ whole genome shotgun (WGS) entry which is preliminary data.</text>
</comment>
<dbReference type="Proteomes" id="UP001550739">
    <property type="component" value="Unassembled WGS sequence"/>
</dbReference>
<dbReference type="Pfam" id="PF14657">
    <property type="entry name" value="Arm-DNA-bind_4"/>
    <property type="match status" value="1"/>
</dbReference>
<evidence type="ECO:0000256" key="5">
    <source>
        <dbReference type="SAM" id="MobiDB-lite"/>
    </source>
</evidence>
<protein>
    <submittedName>
        <fullName evidence="7">Tyrosine-type recombinase/integrase</fullName>
    </submittedName>
</protein>
<dbReference type="Pfam" id="PF14659">
    <property type="entry name" value="Phage_int_SAM_3"/>
    <property type="match status" value="1"/>
</dbReference>
<keyword evidence="8" id="KW-1185">Reference proteome</keyword>
<dbReference type="CDD" id="cd01189">
    <property type="entry name" value="INT_ICEBs1_C_like"/>
    <property type="match status" value="1"/>
</dbReference>
<evidence type="ECO:0000256" key="4">
    <source>
        <dbReference type="ARBA" id="ARBA00023172"/>
    </source>
</evidence>
<evidence type="ECO:0000313" key="8">
    <source>
        <dbReference type="Proteomes" id="UP001550739"/>
    </source>
</evidence>
<name>A0ABV2ZMQ0_9ACTN</name>
<keyword evidence="4" id="KW-0233">DNA recombination</keyword>
<dbReference type="EMBL" id="JBEZVE010000012">
    <property type="protein sequence ID" value="MEU3783345.1"/>
    <property type="molecule type" value="Genomic_DNA"/>
</dbReference>
<evidence type="ECO:0000256" key="3">
    <source>
        <dbReference type="ARBA" id="ARBA00023125"/>
    </source>
</evidence>
<keyword evidence="2" id="KW-0229">DNA integration</keyword>
<comment type="similarity">
    <text evidence="1">Belongs to the 'phage' integrase family.</text>
</comment>
<evidence type="ECO:0000313" key="7">
    <source>
        <dbReference type="EMBL" id="MEU3783345.1"/>
    </source>
</evidence>
<dbReference type="InterPro" id="IPR028259">
    <property type="entry name" value="AP2-like_int_N"/>
</dbReference>
<keyword evidence="3" id="KW-0238">DNA-binding</keyword>
<dbReference type="PANTHER" id="PTHR30349:SF41">
    <property type="entry name" value="INTEGRASE_RECOMBINASE PROTEIN MJ0367-RELATED"/>
    <property type="match status" value="1"/>
</dbReference>
<feature type="domain" description="Tyr recombinase" evidence="6">
    <location>
        <begin position="271"/>
        <end position="470"/>
    </location>
</feature>
<proteinExistence type="inferred from homology"/>
<evidence type="ECO:0000256" key="2">
    <source>
        <dbReference type="ARBA" id="ARBA00022908"/>
    </source>
</evidence>
<dbReference type="PANTHER" id="PTHR30349">
    <property type="entry name" value="PHAGE INTEGRASE-RELATED"/>
    <property type="match status" value="1"/>
</dbReference>
<dbReference type="SUPFAM" id="SSF56349">
    <property type="entry name" value="DNA breaking-rejoining enzymes"/>
    <property type="match status" value="1"/>
</dbReference>
<dbReference type="Gene3D" id="1.10.443.10">
    <property type="entry name" value="Intergrase catalytic core"/>
    <property type="match status" value="1"/>
</dbReference>
<reference evidence="7 8" key="1">
    <citation type="submission" date="2024-06" db="EMBL/GenBank/DDBJ databases">
        <title>The Natural Products Discovery Center: Release of the First 8490 Sequenced Strains for Exploring Actinobacteria Biosynthetic Diversity.</title>
        <authorList>
            <person name="Kalkreuter E."/>
            <person name="Kautsar S.A."/>
            <person name="Yang D."/>
            <person name="Bader C.D."/>
            <person name="Teijaro C.N."/>
            <person name="Fluegel L."/>
            <person name="Davis C.M."/>
            <person name="Simpson J.R."/>
            <person name="Lauterbach L."/>
            <person name="Steele A.D."/>
            <person name="Gui C."/>
            <person name="Meng S."/>
            <person name="Li G."/>
            <person name="Viehrig K."/>
            <person name="Ye F."/>
            <person name="Su P."/>
            <person name="Kiefer A.F."/>
            <person name="Nichols A."/>
            <person name="Cepeda A.J."/>
            <person name="Yan W."/>
            <person name="Fan B."/>
            <person name="Jiang Y."/>
            <person name="Adhikari A."/>
            <person name="Zheng C.-J."/>
            <person name="Schuster L."/>
            <person name="Cowan T.M."/>
            <person name="Smanski M.J."/>
            <person name="Chevrette M.G."/>
            <person name="De Carvalho L.P.S."/>
            <person name="Shen B."/>
        </authorList>
    </citation>
    <scope>NUCLEOTIDE SEQUENCE [LARGE SCALE GENOMIC DNA]</scope>
    <source>
        <strain evidence="7 8">NPDC033843</strain>
    </source>
</reference>
<dbReference type="PROSITE" id="PS51898">
    <property type="entry name" value="TYR_RECOMBINASE"/>
    <property type="match status" value="1"/>
</dbReference>
<evidence type="ECO:0000256" key="1">
    <source>
        <dbReference type="ARBA" id="ARBA00008857"/>
    </source>
</evidence>
<gene>
    <name evidence="7" type="ORF">AB0E89_22830</name>
</gene>
<dbReference type="RefSeq" id="WP_361704411.1">
    <property type="nucleotide sequence ID" value="NZ_JBEZVE010000012.1"/>
</dbReference>
<evidence type="ECO:0000259" key="6">
    <source>
        <dbReference type="PROSITE" id="PS51898"/>
    </source>
</evidence>
<dbReference type="InterPro" id="IPR002104">
    <property type="entry name" value="Integrase_catalytic"/>
</dbReference>
<feature type="compositionally biased region" description="Basic residues" evidence="5">
    <location>
        <begin position="484"/>
        <end position="499"/>
    </location>
</feature>
<dbReference type="Pfam" id="PF00589">
    <property type="entry name" value="Phage_integrase"/>
    <property type="match status" value="1"/>
</dbReference>
<dbReference type="InterPro" id="IPR011010">
    <property type="entry name" value="DNA_brk_join_enz"/>
</dbReference>
<organism evidence="7 8">
    <name type="scientific">Streptomyces sp. 900129855</name>
    <dbReference type="NCBI Taxonomy" id="3155129"/>
    <lineage>
        <taxon>Bacteria</taxon>
        <taxon>Bacillati</taxon>
        <taxon>Actinomycetota</taxon>
        <taxon>Actinomycetes</taxon>
        <taxon>Kitasatosporales</taxon>
        <taxon>Streptomycetaceae</taxon>
        <taxon>Streptomyces</taxon>
    </lineage>
</organism>
<accession>A0ABV2ZMQ0</accession>
<feature type="region of interest" description="Disordered" evidence="5">
    <location>
        <begin position="484"/>
        <end position="506"/>
    </location>
</feature>
<sequence length="506" mass="56912">MTDEDGTPVLDADSKQKIGHLERACPRLKERSHGSWYYQIELERDGTGKRKRAREGGFATQAEAAAKAEEVWRASKAGVNVLSDETVAEFLARWLKKKKTELKRTTAHEYERDIQLYLAPHLGALKMRNLRARHAQGIFDWIVSDNERRVERRAKVAELKEAADKASAAWREAATGTPDEKKERARLRAVWTAARDEYLAQRKKLQRTTGPATMVSIKATLSSALSDAVKEELIAKNYAALLTLPKVTRPRALAWTAPRVARWKRTGEKPSPVMVWTLQQTAEFLDFIVADRHFPAWHLVLFHGLRRGELAALAWDEVDLAEEVIHISEQLVSISYEVHEDDPKADSVRDIKLNRDSVMLLKAWRKKQTAERKKWAKAGVPAESGNRVFTKEDGSAYHPQFFTDRWDRLVELSGLPPIRLHDGRHEAASLALAAGVAPKAVQAMLGHASMRMTTDTYQTVLPEMHAATASASLDLLTAYRAKEKKSAKKAKKKAKKKTKGQADEAA</sequence>
<dbReference type="InterPro" id="IPR050090">
    <property type="entry name" value="Tyrosine_recombinase_XerCD"/>
</dbReference>
<dbReference type="InterPro" id="IPR004107">
    <property type="entry name" value="Integrase_SAM-like_N"/>
</dbReference>
<dbReference type="InterPro" id="IPR010998">
    <property type="entry name" value="Integrase_recombinase_N"/>
</dbReference>
<dbReference type="InterPro" id="IPR013762">
    <property type="entry name" value="Integrase-like_cat_sf"/>
</dbReference>
<dbReference type="Gene3D" id="1.10.150.130">
    <property type="match status" value="1"/>
</dbReference>